<dbReference type="Proteomes" id="UP001600943">
    <property type="component" value="Unassembled WGS sequence"/>
</dbReference>
<gene>
    <name evidence="2" type="ORF">K040078D81_31640</name>
</gene>
<dbReference type="RefSeq" id="WP_095176315.1">
    <property type="nucleotide sequence ID" value="NZ_BAABYW010000001.1"/>
</dbReference>
<keyword evidence="1" id="KW-0472">Membrane</keyword>
<keyword evidence="1" id="KW-0812">Transmembrane</keyword>
<keyword evidence="1" id="KW-1133">Transmembrane helix</keyword>
<dbReference type="EMBL" id="BAABYW010000001">
    <property type="protein sequence ID" value="GAA6409047.1"/>
    <property type="molecule type" value="Genomic_DNA"/>
</dbReference>
<evidence type="ECO:0000256" key="1">
    <source>
        <dbReference type="SAM" id="Phobius"/>
    </source>
</evidence>
<proteinExistence type="predicted"/>
<evidence type="ECO:0000313" key="2">
    <source>
        <dbReference type="EMBL" id="GAA6409047.1"/>
    </source>
</evidence>
<sequence>MHYNTIRDAAFGTALAILSGFWKPYSAFEALFCYMVIFMILISLLETARDWQLRVCKKQKSLTPASKQGQ</sequence>
<name>A0ABQ0BC58_9FIRM</name>
<keyword evidence="3" id="KW-1185">Reference proteome</keyword>
<protein>
    <recommendedName>
        <fullName evidence="4">Holin</fullName>
    </recommendedName>
</protein>
<evidence type="ECO:0008006" key="4">
    <source>
        <dbReference type="Google" id="ProtNLM"/>
    </source>
</evidence>
<evidence type="ECO:0000313" key="3">
    <source>
        <dbReference type="Proteomes" id="UP001600943"/>
    </source>
</evidence>
<accession>A0ABQ0BC58</accession>
<reference evidence="2 3" key="1">
    <citation type="submission" date="2024-04" db="EMBL/GenBank/DDBJ databases">
        <title>Defined microbial consortia suppress multidrug-resistant proinflammatory Enterobacteriaceae via ecological control.</title>
        <authorList>
            <person name="Furuichi M."/>
            <person name="Kawaguchi T."/>
            <person name="Pust M."/>
            <person name="Yasuma K."/>
            <person name="Plichta D."/>
            <person name="Hasegawa N."/>
            <person name="Ohya T."/>
            <person name="Bhattarai S."/>
            <person name="Sasajima S."/>
            <person name="Aoto Y."/>
            <person name="Tuganbaev T."/>
            <person name="Yaginuma M."/>
            <person name="Ueda M."/>
            <person name="Okahashi N."/>
            <person name="Amafuji K."/>
            <person name="Kiridooshi Y."/>
            <person name="Sugita K."/>
            <person name="Strazar M."/>
            <person name="Skelly A."/>
            <person name="Suda W."/>
            <person name="Hattori M."/>
            <person name="Nakamoto N."/>
            <person name="Caballero S."/>
            <person name="Norman J."/>
            <person name="Olle B."/>
            <person name="Tanoue T."/>
            <person name="Arita M."/>
            <person name="Bucci V."/>
            <person name="Atarashi K."/>
            <person name="Xavier R."/>
            <person name="Honda K."/>
        </authorList>
    </citation>
    <scope>NUCLEOTIDE SEQUENCE [LARGE SCALE GENOMIC DNA]</scope>
    <source>
        <strain evidence="3">k04-0078-D8-1</strain>
    </source>
</reference>
<organism evidence="2 3">
    <name type="scientific">Blautia hominis</name>
    <dbReference type="NCBI Taxonomy" id="2025493"/>
    <lineage>
        <taxon>Bacteria</taxon>
        <taxon>Bacillati</taxon>
        <taxon>Bacillota</taxon>
        <taxon>Clostridia</taxon>
        <taxon>Lachnospirales</taxon>
        <taxon>Lachnospiraceae</taxon>
        <taxon>Blautia</taxon>
    </lineage>
</organism>
<feature type="transmembrane region" description="Helical" evidence="1">
    <location>
        <begin position="25"/>
        <end position="45"/>
    </location>
</feature>
<comment type="caution">
    <text evidence="2">The sequence shown here is derived from an EMBL/GenBank/DDBJ whole genome shotgun (WGS) entry which is preliminary data.</text>
</comment>